<accession>A0ABS6TGF7</accession>
<dbReference type="RefSeq" id="WP_218327256.1">
    <property type="nucleotide sequence ID" value="NZ_JAHUZB010000007.1"/>
</dbReference>
<protein>
    <submittedName>
        <fullName evidence="1">Uncharacterized protein</fullName>
    </submittedName>
</protein>
<gene>
    <name evidence="1" type="ORF">KUA55_15285</name>
</gene>
<evidence type="ECO:0000313" key="2">
    <source>
        <dbReference type="Proteomes" id="UP000774130"/>
    </source>
</evidence>
<sequence length="86" mass="9710">MKYQEMVEKVHQITGESAAICSEIMDSYEKYCAQELKRPFAKKITPEMIAWIGANTGCEARTVEKVITALINTLRAGVKDKLLFRA</sequence>
<comment type="caution">
    <text evidence="1">The sequence shown here is derived from an EMBL/GenBank/DDBJ whole genome shotgun (WGS) entry which is preliminary data.</text>
</comment>
<dbReference type="Proteomes" id="UP000774130">
    <property type="component" value="Unassembled WGS sequence"/>
</dbReference>
<name>A0ABS6TGF7_9ENTE</name>
<keyword evidence="2" id="KW-1185">Reference proteome</keyword>
<dbReference type="EMBL" id="JAHUZB010000007">
    <property type="protein sequence ID" value="MBV7392044.1"/>
    <property type="molecule type" value="Genomic_DNA"/>
</dbReference>
<evidence type="ECO:0000313" key="1">
    <source>
        <dbReference type="EMBL" id="MBV7392044.1"/>
    </source>
</evidence>
<organism evidence="1 2">
    <name type="scientific">Enterococcus alishanensis</name>
    <dbReference type="NCBI Taxonomy" id="1303817"/>
    <lineage>
        <taxon>Bacteria</taxon>
        <taxon>Bacillati</taxon>
        <taxon>Bacillota</taxon>
        <taxon>Bacilli</taxon>
        <taxon>Lactobacillales</taxon>
        <taxon>Enterococcaceae</taxon>
        <taxon>Enterococcus</taxon>
    </lineage>
</organism>
<proteinExistence type="predicted"/>
<reference evidence="1 2" key="1">
    <citation type="submission" date="2021-06" db="EMBL/GenBank/DDBJ databases">
        <title>Enterococcus alishanensis sp. nov., a novel lactic acid bacterium isolated from fresh coffee beans.</title>
        <authorList>
            <person name="Chen Y.-S."/>
        </authorList>
    </citation>
    <scope>NUCLEOTIDE SEQUENCE [LARGE SCALE GENOMIC DNA]</scope>
    <source>
        <strain evidence="1 2">ALS3</strain>
    </source>
</reference>